<dbReference type="InterPro" id="IPR003777">
    <property type="entry name" value="XdhC_CoxI"/>
</dbReference>
<feature type="domain" description="XdhC- CoxI" evidence="1">
    <location>
        <begin position="6"/>
        <end position="57"/>
    </location>
</feature>
<organism evidence="3 4">
    <name type="scientific">Roseobacter sinensis</name>
    <dbReference type="NCBI Taxonomy" id="2931391"/>
    <lineage>
        <taxon>Bacteria</taxon>
        <taxon>Pseudomonadati</taxon>
        <taxon>Pseudomonadota</taxon>
        <taxon>Alphaproteobacteria</taxon>
        <taxon>Rhodobacterales</taxon>
        <taxon>Roseobacteraceae</taxon>
        <taxon>Roseobacter</taxon>
    </lineage>
</organism>
<dbReference type="NCBIfam" id="TIGR02964">
    <property type="entry name" value="xanthine_xdhC"/>
    <property type="match status" value="1"/>
</dbReference>
<reference evidence="3 4" key="1">
    <citation type="submission" date="2022-04" db="EMBL/GenBank/DDBJ databases">
        <title>Roseobacter sp. WL0113 is a bacterium isolated from neritic sediment.</title>
        <authorList>
            <person name="Wang L."/>
            <person name="He W."/>
            <person name="Zhang D.-F."/>
        </authorList>
    </citation>
    <scope>NUCLEOTIDE SEQUENCE [LARGE SCALE GENOMIC DNA]</scope>
    <source>
        <strain evidence="3 4">WL0113</strain>
    </source>
</reference>
<comment type="caution">
    <text evidence="3">The sequence shown here is derived from an EMBL/GenBank/DDBJ whole genome shotgun (WGS) entry which is preliminary data.</text>
</comment>
<proteinExistence type="predicted"/>
<name>A0ABT3BJ90_9RHOB</name>
<dbReference type="InterPro" id="IPR052698">
    <property type="entry name" value="MoCofactor_Util/Proc"/>
</dbReference>
<evidence type="ECO:0000313" key="3">
    <source>
        <dbReference type="EMBL" id="MCV3273645.1"/>
    </source>
</evidence>
<evidence type="ECO:0000259" key="2">
    <source>
        <dbReference type="Pfam" id="PF13478"/>
    </source>
</evidence>
<dbReference type="RefSeq" id="WP_263845857.1">
    <property type="nucleotide sequence ID" value="NZ_JALIEB010000018.1"/>
</dbReference>
<evidence type="ECO:0000313" key="4">
    <source>
        <dbReference type="Proteomes" id="UP001208690"/>
    </source>
</evidence>
<protein>
    <submittedName>
        <fullName evidence="3">Xanthine dehydrogenase accessory protein XdhC</fullName>
    </submittedName>
</protein>
<accession>A0ABT3BJ90</accession>
<dbReference type="Gene3D" id="3.40.50.720">
    <property type="entry name" value="NAD(P)-binding Rossmann-like Domain"/>
    <property type="match status" value="1"/>
</dbReference>
<dbReference type="Pfam" id="PF02625">
    <property type="entry name" value="XdhC_CoxI"/>
    <property type="match status" value="1"/>
</dbReference>
<dbReference type="PANTHER" id="PTHR30388:SF6">
    <property type="entry name" value="XANTHINE DEHYDROGENASE SUBUNIT A-RELATED"/>
    <property type="match status" value="1"/>
</dbReference>
<sequence length="253" mass="26601">MTALYVEIVATKGSAPRDAGTAMKVTPTAISGTIGGGALEYKAIARARTLLSTAGPDETRTLPLGPGLGQCCGGSVTLRFTRTPKPLDRIAEGRETLTRPREGAAPNLWLWGAGHVGRAVVRACPRGAFDLTWIDSAEDRFPTDVDTDITVIPTVDMARLAARAPTDAHHLIFTYSHDIDLALCAALLGRGFASCGLIGSDTKWARFQKRLRQAGLDPASITCPIGDKSLGKHPDAIAEGTVHALLAQAKAPA</sequence>
<dbReference type="PANTHER" id="PTHR30388">
    <property type="entry name" value="ALDEHYDE OXIDOREDUCTASE MOLYBDENUM COFACTOR ASSEMBLY PROTEIN"/>
    <property type="match status" value="1"/>
</dbReference>
<dbReference type="Pfam" id="PF13478">
    <property type="entry name" value="XdhC_C"/>
    <property type="match status" value="1"/>
</dbReference>
<feature type="domain" description="XdhC Rossmann" evidence="2">
    <location>
        <begin position="108"/>
        <end position="238"/>
    </location>
</feature>
<dbReference type="InterPro" id="IPR014308">
    <property type="entry name" value="Xanthine_DH_XdhC"/>
</dbReference>
<dbReference type="InterPro" id="IPR027051">
    <property type="entry name" value="XdhC_Rossmann_dom"/>
</dbReference>
<dbReference type="EMBL" id="JALIEB010000018">
    <property type="protein sequence ID" value="MCV3273645.1"/>
    <property type="molecule type" value="Genomic_DNA"/>
</dbReference>
<evidence type="ECO:0000259" key="1">
    <source>
        <dbReference type="Pfam" id="PF02625"/>
    </source>
</evidence>
<dbReference type="Proteomes" id="UP001208690">
    <property type="component" value="Unassembled WGS sequence"/>
</dbReference>
<keyword evidence="4" id="KW-1185">Reference proteome</keyword>
<gene>
    <name evidence="3" type="primary">xdhC</name>
    <name evidence="3" type="ORF">MUB52_19610</name>
</gene>